<dbReference type="InterPro" id="IPR058532">
    <property type="entry name" value="YjbR/MT2646/Rv2570-like"/>
</dbReference>
<gene>
    <name evidence="1" type="ORF">DK847_19805</name>
</gene>
<dbReference type="Gene3D" id="3.90.1150.30">
    <property type="match status" value="1"/>
</dbReference>
<keyword evidence="1" id="KW-0238">DNA-binding</keyword>
<sequence length="124" mass="14012">MTLDGYNRFCRSLAHTAHVVQWDDAHVWKVGGPKGKVFAIASRWEGSSLDITFKASQLSFDLLKDKPGLRPAPYLASRGLIWLQRRTAETLDDAALKDYLRESHRLAALNLPKRMQKELGLNPP</sequence>
<proteinExistence type="predicted"/>
<dbReference type="InterPro" id="IPR038056">
    <property type="entry name" value="YjbR-like_sf"/>
</dbReference>
<name>A0A2W2B503_9HYPH</name>
<comment type="caution">
    <text evidence="1">The sequence shown here is derived from an EMBL/GenBank/DDBJ whole genome shotgun (WGS) entry which is preliminary data.</text>
</comment>
<evidence type="ECO:0000313" key="1">
    <source>
        <dbReference type="EMBL" id="PZF75168.1"/>
    </source>
</evidence>
<evidence type="ECO:0000313" key="2">
    <source>
        <dbReference type="Proteomes" id="UP000248795"/>
    </source>
</evidence>
<organism evidence="1 2">
    <name type="scientific">Aestuariivirga litoralis</name>
    <dbReference type="NCBI Taxonomy" id="2650924"/>
    <lineage>
        <taxon>Bacteria</taxon>
        <taxon>Pseudomonadati</taxon>
        <taxon>Pseudomonadota</taxon>
        <taxon>Alphaproteobacteria</taxon>
        <taxon>Hyphomicrobiales</taxon>
        <taxon>Aestuariivirgaceae</taxon>
        <taxon>Aestuariivirga</taxon>
    </lineage>
</organism>
<accession>A0A2W2B503</accession>
<dbReference type="GO" id="GO:0003677">
    <property type="term" value="F:DNA binding"/>
    <property type="evidence" value="ECO:0007669"/>
    <property type="project" value="UniProtKB-KW"/>
</dbReference>
<dbReference type="PANTHER" id="PTHR35145">
    <property type="entry name" value="CYTOPLASMIC PROTEIN-RELATED"/>
    <property type="match status" value="1"/>
</dbReference>
<keyword evidence="2" id="KW-1185">Reference proteome</keyword>
<dbReference type="InterPro" id="IPR007351">
    <property type="entry name" value="YjbR"/>
</dbReference>
<dbReference type="AlphaFoldDB" id="A0A2W2B503"/>
<dbReference type="RefSeq" id="WP_111200278.1">
    <property type="nucleotide sequence ID" value="NZ_QKVK01000015.1"/>
</dbReference>
<reference evidence="2" key="1">
    <citation type="submission" date="2018-06" db="EMBL/GenBank/DDBJ databases">
        <title>Aestuariibacter litoralis strain KCTC 52945T.</title>
        <authorList>
            <person name="Li X."/>
            <person name="Salam N."/>
            <person name="Li J.-L."/>
            <person name="Chen Y.-M."/>
            <person name="Yang Z.-W."/>
            <person name="Zhang L.-Y."/>
            <person name="Han M.-X."/>
            <person name="Xiao M."/>
            <person name="Li W.-J."/>
        </authorList>
    </citation>
    <scope>NUCLEOTIDE SEQUENCE [LARGE SCALE GENOMIC DNA]</scope>
    <source>
        <strain evidence="2">KCTC 52945</strain>
    </source>
</reference>
<protein>
    <submittedName>
        <fullName evidence="1">MmcQ/YjbR family DNA-binding protein</fullName>
    </submittedName>
</protein>
<dbReference type="SUPFAM" id="SSF142906">
    <property type="entry name" value="YjbR-like"/>
    <property type="match status" value="1"/>
</dbReference>
<dbReference type="PANTHER" id="PTHR35145:SF1">
    <property type="entry name" value="CYTOPLASMIC PROTEIN"/>
    <property type="match status" value="1"/>
</dbReference>
<dbReference type="Proteomes" id="UP000248795">
    <property type="component" value="Unassembled WGS sequence"/>
</dbReference>
<dbReference type="Pfam" id="PF04237">
    <property type="entry name" value="YjbR"/>
    <property type="match status" value="1"/>
</dbReference>
<dbReference type="EMBL" id="QKVK01000015">
    <property type="protein sequence ID" value="PZF75168.1"/>
    <property type="molecule type" value="Genomic_DNA"/>
</dbReference>